<evidence type="ECO:0000313" key="4">
    <source>
        <dbReference type="Proteomes" id="UP000789390"/>
    </source>
</evidence>
<feature type="region of interest" description="Disordered" evidence="1">
    <location>
        <begin position="1"/>
        <end position="69"/>
    </location>
</feature>
<sequence>MFHRDPSAGEDLTSDQTFAWPPSGFRDRRSHFGRTANDPTATASASASSSSSPFGHNTAQRKSSDQVIQSLRDELDKHRQMFFDRLAPQWESTAQRTGFPFTDSARRAFDRTVPPTQPHPHHPNNYAFHQDDIPAWMTEDDADLAAPFGRAAGNRQRWPSSGSGRSAGSNSSAGSSGGATAETARPTTSSDLGQHNKMGRSDSPSARPRIPKPAARSATGDFPPGSPAASPKSGFCRASSAPPVGPHAADNGDHSNVSSGSPRRMFTSTLNQPQMGNPINSQRENQATDSPGLGRRHPNIHHHHSSSSGGGTSNNVRHIPIMVEGRDEPLLPSVAEEGVGQFSAAEKRSKTAIPMPFYPTTEKMAAPSSSVTKEIPISVLTTSTPSAATDKTVKQNQEQVRDASVPIPLPYDRLSDDSGKSAGSSASVDLQTANDLELIERIQRETETLLPRIEEFRGDRHDRGFLFLDEMLTRLLLKLDNVQVEGRDDVRVARRQAIASITRCINLLESKLLHGIERSDVEGEAATVNNNSQQQQSEPAVVDEPMIEGECINGTKTEEEQPNDVVMSDADNLVVPPSPTRHVTQLMINIKEPTCAPAETNEVPVVLE</sequence>
<evidence type="ECO:0000313" key="3">
    <source>
        <dbReference type="EMBL" id="CAH0101233.1"/>
    </source>
</evidence>
<dbReference type="AlphaFoldDB" id="A0A8J2RFR6"/>
<dbReference type="SMART" id="SM00264">
    <property type="entry name" value="BAG"/>
    <property type="match status" value="1"/>
</dbReference>
<keyword evidence="4" id="KW-1185">Reference proteome</keyword>
<feature type="compositionally biased region" description="Basic residues" evidence="1">
    <location>
        <begin position="294"/>
        <end position="305"/>
    </location>
</feature>
<proteinExistence type="predicted"/>
<dbReference type="InterPro" id="IPR003103">
    <property type="entry name" value="BAG_domain"/>
</dbReference>
<evidence type="ECO:0000259" key="2">
    <source>
        <dbReference type="PROSITE" id="PS51035"/>
    </source>
</evidence>
<feature type="compositionally biased region" description="Polar residues" evidence="1">
    <location>
        <begin position="53"/>
        <end position="69"/>
    </location>
</feature>
<feature type="compositionally biased region" description="Low complexity" evidence="1">
    <location>
        <begin position="40"/>
        <end position="52"/>
    </location>
</feature>
<reference evidence="3" key="1">
    <citation type="submission" date="2021-11" db="EMBL/GenBank/DDBJ databases">
        <authorList>
            <person name="Schell T."/>
        </authorList>
    </citation>
    <scope>NUCLEOTIDE SEQUENCE</scope>
    <source>
        <strain evidence="3">M5</strain>
    </source>
</reference>
<dbReference type="GO" id="GO:0051087">
    <property type="term" value="F:protein-folding chaperone binding"/>
    <property type="evidence" value="ECO:0007669"/>
    <property type="project" value="InterPro"/>
</dbReference>
<feature type="compositionally biased region" description="Polar residues" evidence="1">
    <location>
        <begin position="254"/>
        <end position="289"/>
    </location>
</feature>
<dbReference type="SUPFAM" id="SSF63491">
    <property type="entry name" value="BAG domain"/>
    <property type="match status" value="1"/>
</dbReference>
<dbReference type="Proteomes" id="UP000789390">
    <property type="component" value="Unassembled WGS sequence"/>
</dbReference>
<protein>
    <recommendedName>
        <fullName evidence="2">BAG domain-containing protein</fullName>
    </recommendedName>
</protein>
<dbReference type="OrthoDB" id="333905at2759"/>
<feature type="domain" description="BAG" evidence="2">
    <location>
        <begin position="435"/>
        <end position="512"/>
    </location>
</feature>
<dbReference type="InterPro" id="IPR036533">
    <property type="entry name" value="BAG_dom_sf"/>
</dbReference>
<feature type="compositionally biased region" description="Polar residues" evidence="1">
    <location>
        <begin position="386"/>
        <end position="398"/>
    </location>
</feature>
<evidence type="ECO:0000256" key="1">
    <source>
        <dbReference type="SAM" id="MobiDB-lite"/>
    </source>
</evidence>
<feature type="compositionally biased region" description="Low complexity" evidence="1">
    <location>
        <begin position="160"/>
        <end position="174"/>
    </location>
</feature>
<gene>
    <name evidence="3" type="ORF">DGAL_LOCUS3561</name>
</gene>
<dbReference type="Gene3D" id="1.20.58.120">
    <property type="entry name" value="BAG domain"/>
    <property type="match status" value="1"/>
</dbReference>
<comment type="caution">
    <text evidence="3">The sequence shown here is derived from an EMBL/GenBank/DDBJ whole genome shotgun (WGS) entry which is preliminary data.</text>
</comment>
<dbReference type="Pfam" id="PF02179">
    <property type="entry name" value="BAG"/>
    <property type="match status" value="1"/>
</dbReference>
<dbReference type="EMBL" id="CAKKLH010000055">
    <property type="protein sequence ID" value="CAH0101233.1"/>
    <property type="molecule type" value="Genomic_DNA"/>
</dbReference>
<dbReference type="PROSITE" id="PS51035">
    <property type="entry name" value="BAG"/>
    <property type="match status" value="1"/>
</dbReference>
<feature type="region of interest" description="Disordered" evidence="1">
    <location>
        <begin position="386"/>
        <end position="427"/>
    </location>
</feature>
<organism evidence="3 4">
    <name type="scientific">Daphnia galeata</name>
    <dbReference type="NCBI Taxonomy" id="27404"/>
    <lineage>
        <taxon>Eukaryota</taxon>
        <taxon>Metazoa</taxon>
        <taxon>Ecdysozoa</taxon>
        <taxon>Arthropoda</taxon>
        <taxon>Crustacea</taxon>
        <taxon>Branchiopoda</taxon>
        <taxon>Diplostraca</taxon>
        <taxon>Cladocera</taxon>
        <taxon>Anomopoda</taxon>
        <taxon>Daphniidae</taxon>
        <taxon>Daphnia</taxon>
    </lineage>
</organism>
<accession>A0A8J2RFR6</accession>
<name>A0A8J2RFR6_9CRUS</name>
<feature type="region of interest" description="Disordered" evidence="1">
    <location>
        <begin position="152"/>
        <end position="316"/>
    </location>
</feature>